<dbReference type="EMBL" id="OV696689">
    <property type="protein sequence ID" value="CAH1261797.1"/>
    <property type="molecule type" value="Genomic_DNA"/>
</dbReference>
<feature type="region of interest" description="Disordered" evidence="1">
    <location>
        <begin position="1556"/>
        <end position="1767"/>
    </location>
</feature>
<evidence type="ECO:0000313" key="3">
    <source>
        <dbReference type="EMBL" id="CAH1261797.1"/>
    </source>
</evidence>
<evidence type="ECO:0000259" key="2">
    <source>
        <dbReference type="PROSITE" id="PS50888"/>
    </source>
</evidence>
<feature type="compositionally biased region" description="Polar residues" evidence="1">
    <location>
        <begin position="1362"/>
        <end position="1372"/>
    </location>
</feature>
<dbReference type="Gene3D" id="4.10.280.10">
    <property type="entry name" value="Helix-loop-helix DNA-binding domain"/>
    <property type="match status" value="1"/>
</dbReference>
<feature type="compositionally biased region" description="Polar residues" evidence="1">
    <location>
        <begin position="1124"/>
        <end position="1137"/>
    </location>
</feature>
<feature type="compositionally biased region" description="Polar residues" evidence="1">
    <location>
        <begin position="1647"/>
        <end position="1669"/>
    </location>
</feature>
<dbReference type="PANTHER" id="PTHR46970:SF1">
    <property type="entry name" value="BASIC HELIX-LOOP-HELIX DOMAIN-CONTAINING PROTEIN USF3"/>
    <property type="match status" value="1"/>
</dbReference>
<feature type="compositionally biased region" description="Polar residues" evidence="1">
    <location>
        <begin position="1615"/>
        <end position="1632"/>
    </location>
</feature>
<dbReference type="Pfam" id="PF00010">
    <property type="entry name" value="HLH"/>
    <property type="match status" value="1"/>
</dbReference>
<dbReference type="InterPro" id="IPR053252">
    <property type="entry name" value="EMT_regulator"/>
</dbReference>
<gene>
    <name evidence="3" type="primary">USF2</name>
    <name evidence="3" type="ORF">BLAG_LOCUS17116</name>
</gene>
<dbReference type="InterPro" id="IPR048064">
    <property type="entry name" value="USF3_bHLH"/>
</dbReference>
<feature type="compositionally biased region" description="Polar residues" evidence="1">
    <location>
        <begin position="752"/>
        <end position="769"/>
    </location>
</feature>
<accession>A0A8J9ZQQ7</accession>
<feature type="compositionally biased region" description="Low complexity" evidence="1">
    <location>
        <begin position="1437"/>
        <end position="1456"/>
    </location>
</feature>
<feature type="region of interest" description="Disordered" evidence="1">
    <location>
        <begin position="1"/>
        <end position="63"/>
    </location>
</feature>
<feature type="compositionally biased region" description="Polar residues" evidence="1">
    <location>
        <begin position="783"/>
        <end position="825"/>
    </location>
</feature>
<keyword evidence="4" id="KW-1185">Reference proteome</keyword>
<dbReference type="SUPFAM" id="SSF47459">
    <property type="entry name" value="HLH, helix-loop-helix DNA-binding domain"/>
    <property type="match status" value="1"/>
</dbReference>
<feature type="compositionally biased region" description="Polar residues" evidence="1">
    <location>
        <begin position="1711"/>
        <end position="1735"/>
    </location>
</feature>
<feature type="region of interest" description="Disordered" evidence="1">
    <location>
        <begin position="1989"/>
        <end position="2016"/>
    </location>
</feature>
<dbReference type="PROSITE" id="PS50888">
    <property type="entry name" value="BHLH"/>
    <property type="match status" value="1"/>
</dbReference>
<dbReference type="OrthoDB" id="690068at2759"/>
<feature type="compositionally biased region" description="Basic residues" evidence="1">
    <location>
        <begin position="716"/>
        <end position="728"/>
    </location>
</feature>
<protein>
    <submittedName>
        <fullName evidence="3">USF2 protein</fullName>
    </submittedName>
</protein>
<feature type="compositionally biased region" description="Polar residues" evidence="1">
    <location>
        <begin position="1330"/>
        <end position="1347"/>
    </location>
</feature>
<evidence type="ECO:0000256" key="1">
    <source>
        <dbReference type="SAM" id="MobiDB-lite"/>
    </source>
</evidence>
<dbReference type="SMART" id="SM00353">
    <property type="entry name" value="HLH"/>
    <property type="match status" value="1"/>
</dbReference>
<feature type="region of interest" description="Disordered" evidence="1">
    <location>
        <begin position="783"/>
        <end position="834"/>
    </location>
</feature>
<feature type="domain" description="BHLH" evidence="2">
    <location>
        <begin position="135"/>
        <end position="188"/>
    </location>
</feature>
<dbReference type="Proteomes" id="UP000838412">
    <property type="component" value="Chromosome 4"/>
</dbReference>
<evidence type="ECO:0000313" key="4">
    <source>
        <dbReference type="Proteomes" id="UP000838412"/>
    </source>
</evidence>
<feature type="region of interest" description="Disordered" evidence="1">
    <location>
        <begin position="1290"/>
        <end position="1372"/>
    </location>
</feature>
<feature type="compositionally biased region" description="Basic and acidic residues" evidence="1">
    <location>
        <begin position="1691"/>
        <end position="1706"/>
    </location>
</feature>
<feature type="compositionally biased region" description="Polar residues" evidence="1">
    <location>
        <begin position="1875"/>
        <end position="1896"/>
    </location>
</feature>
<feature type="region of interest" description="Disordered" evidence="1">
    <location>
        <begin position="702"/>
        <end position="769"/>
    </location>
</feature>
<feature type="region of interest" description="Disordered" evidence="1">
    <location>
        <begin position="1067"/>
        <end position="1225"/>
    </location>
</feature>
<feature type="region of interest" description="Disordered" evidence="1">
    <location>
        <begin position="1502"/>
        <end position="1528"/>
    </location>
</feature>
<dbReference type="InterPro" id="IPR011598">
    <property type="entry name" value="bHLH_dom"/>
</dbReference>
<feature type="compositionally biased region" description="Polar residues" evidence="1">
    <location>
        <begin position="1108"/>
        <end position="1117"/>
    </location>
</feature>
<feature type="compositionally biased region" description="Low complexity" evidence="1">
    <location>
        <begin position="1502"/>
        <end position="1514"/>
    </location>
</feature>
<feature type="compositionally biased region" description="Polar residues" evidence="1">
    <location>
        <begin position="1290"/>
        <end position="1300"/>
    </location>
</feature>
<proteinExistence type="predicted"/>
<feature type="region of interest" description="Disordered" evidence="1">
    <location>
        <begin position="1817"/>
        <end position="1901"/>
    </location>
</feature>
<feature type="compositionally biased region" description="Polar residues" evidence="1">
    <location>
        <begin position="41"/>
        <end position="63"/>
    </location>
</feature>
<feature type="compositionally biased region" description="Polar residues" evidence="1">
    <location>
        <begin position="1427"/>
        <end position="1436"/>
    </location>
</feature>
<feature type="region of interest" description="Disordered" evidence="1">
    <location>
        <begin position="1384"/>
        <end position="1475"/>
    </location>
</feature>
<reference evidence="3" key="1">
    <citation type="submission" date="2022-01" db="EMBL/GenBank/DDBJ databases">
        <authorList>
            <person name="Braso-Vives M."/>
        </authorList>
    </citation>
    <scope>NUCLEOTIDE SEQUENCE</scope>
</reference>
<dbReference type="CDD" id="cd18910">
    <property type="entry name" value="bHLHzip_USF3"/>
    <property type="match status" value="1"/>
</dbReference>
<organism evidence="3 4">
    <name type="scientific">Branchiostoma lanceolatum</name>
    <name type="common">Common lancelet</name>
    <name type="synonym">Amphioxus lanceolatum</name>
    <dbReference type="NCBI Taxonomy" id="7740"/>
    <lineage>
        <taxon>Eukaryota</taxon>
        <taxon>Metazoa</taxon>
        <taxon>Chordata</taxon>
        <taxon>Cephalochordata</taxon>
        <taxon>Leptocardii</taxon>
        <taxon>Amphioxiformes</taxon>
        <taxon>Branchiostomatidae</taxon>
        <taxon>Branchiostoma</taxon>
    </lineage>
</organism>
<dbReference type="PANTHER" id="PTHR46970">
    <property type="entry name" value="BASIC HELIX-LOOP-HELIX DOMAIN-CONTAINING PROTEIN USF3"/>
    <property type="match status" value="1"/>
</dbReference>
<dbReference type="InterPro" id="IPR036638">
    <property type="entry name" value="HLH_DNA-bd_sf"/>
</dbReference>
<feature type="compositionally biased region" description="Polar residues" evidence="1">
    <location>
        <begin position="1194"/>
        <end position="1221"/>
    </location>
</feature>
<name>A0A8J9ZQQ7_BRALA</name>
<dbReference type="GO" id="GO:0046983">
    <property type="term" value="F:protein dimerization activity"/>
    <property type="evidence" value="ECO:0007669"/>
    <property type="project" value="InterPro"/>
</dbReference>
<feature type="compositionally biased region" description="Polar residues" evidence="1">
    <location>
        <begin position="1070"/>
        <end position="1092"/>
    </location>
</feature>
<feature type="compositionally biased region" description="Polar residues" evidence="1">
    <location>
        <begin position="1742"/>
        <end position="1757"/>
    </location>
</feature>
<feature type="compositionally biased region" description="Polar residues" evidence="1">
    <location>
        <begin position="1840"/>
        <end position="1851"/>
    </location>
</feature>
<feature type="compositionally biased region" description="Polar residues" evidence="1">
    <location>
        <begin position="1309"/>
        <end position="1322"/>
    </location>
</feature>
<sequence>MSSMTMMRGSVGSEGSGNAGTELARDLPGEQEDQPAGQAQVMASQPEQKSDSGVNSSTGGPDSALVQQQADIVLDPSEADSSLQSAVNVSSVPAAGLQQGVVPVHLSPGVTILPGVANSAGLITNSVEHEQRRYRKRAVHNEVERRRKDKINAGILRIGELLPCTQQEKQAVSKRGILDKAYDHIVKLSKEHEHMLMNGGSPVQAMEIRRLREQINELTVEKERYEKVLNMHGISVSQDPTLMWKGKTKAISPVGPYKSVTPLVIRHVKTESQQVAVGSGVGPITSGLNMQANCKGGEIPLLQAPNGLQQAVHSGMSGLLMTKPVASSSVVNQHVPVGQTVVNQAGGLVNLVQVPSPAVKVFPSVVGSSSGPGALQVNPTVNTANMALVSPLMTAGSGAVLGSQPCASTVQNSMAKVPQNAVQGGMAPAVIPILGSMPSATVGASQAINTPSSVSPYLIQPQNSLLGQNVLGTNSVLVNTVSQVGGVQNPGYVTVTVMPNNMPSTQEVPVANGQPVLMPAGQVGNSGLPANQIQYLPAGVPQNVQGSVNQLSTTETIHQNPQFSNMLAPQNMNPVGMLPVSACTNLTNVSQSTAVPRLSTGMTNSLMSPVLNNGTKPVTSMVWSTTSVPRPGGFNNIQIPGANGMQVVAGPTINSSGTLKLPLPSNPNVVPNMTGPMFTILQGPGNQIILMPVVTSAGTGASLPNATSSSSSDSKKKSKKSSSKKKAPKSGDKGAKATDSATKSKTKDKEIGSTQNGKQTTHAGLIKSPTTVDSQAIMQSGATTVVNQSPSQATPIMSLPTSSGTTPKDVSTSATVGTSKVTSTPYLLPHPSMQAQVPHTSLPVNVINPTSSMVSTPASNSSGGQTVVSNPSAASLQVSAGQAPLMFPVSPLQLPCPVNHTSVVPTPTAFLTNQSSQFNPNLNKLAGGGAMQVPVGGGVQLLSLPSLSGNPMVPFNNPLQVNTTQVATAGNGQNTQDILAKAAESIFSAQSPDLSSPSEQPLFSSLQVSQASLASVSAHPGQQTCDVAMITTNSQNAAATTSSNNKTQYHVLTQAAGNAEHGKRRELGVQHSTSHPANRQGSQTAPQTSGTSMPFIGHKQHHVGLQGPTLSFSSAENSGVLEGNSVNSQGTDSTTLQQHRHHSGHHVGLPKQVSTPHASVCPVPAPSGKSRAKAKAKPSETGKSKTKERKSKNAGPNKSQTKSNPASSTHTGGNAPSVSGASESTVTVTNVSTSVGIHRLSQANVSAIGSNSNSSVREQTSAVFSANAPVGLIPSPVPLPAQLSKTAAPTSSVVTQSQGTAAAPAQGRTVVQRTPTKNSRLSYSAEALIGNTTSRPSSGQETPQPNADKTVPSPHGTPKRPPNSQYNNLRPETTVSRSVIYSPEMQSGKTPGQARARNVPNSFEGQGRDPVPSSQAGGFLYVPWLNRPTTTNNGNQSSTRPSSSSTTTLVPTSNVSAKSSIGTRASPVPPAVTSTVQKSPTFSFFPLQPDLFNQSPQAAANFTATASSKTSKTSMPPPNITPTSHLIQNKDTSSIRLADSVGSQAAAGRWDGRNISSLLSPRLHPHSHHPPRSEQSASPAGSEASRLLAASKAHGSAPATGASTVAWGNQGLGQRMQSQTNSSVESQKSQQPVGREGAPLPRLNSVPCRTSSDPGTQLMTNVQQRTVETNDQRVPPVPRRGVESRVNAHGGRSEQMEPQQRQDRPRPSPQGTVGRQQPAKNRNNPWQGDQQSPAQANGHDVATSQTSPRLPVQSPQRSHADVLSGGRVVQQAGRPDTAQNMAGRQIQITEQQAASPRTASANVTRNPQSFVAALGHPMTNNIDRSPRHHNGPMSVEPESPSFSNQRPSSGESPAARKNKRQREAEDQQPKRLKPTENNQTMRGSQQPATEGNNSRQKNTERPMTWTIVHREGPGAQTGAHHMIPQPMQDFNGVRTSASDVNHGQVVNGHGREHLPPPHAPRLATSHDFFNPAFNIHPRGQDMHRHNIQPRAPFPGPEFQRDGQLHGTAPSTQHNPQPNLNTSASFLPGMPAPVSEAGRPHSRAHEVGQFYTNFNPPKQVHGDVPLPTYLPNQVLTSQPPRLPEGRAEIATPFNPFSPPRPAGLPLNFSQNFPVVPDGNIPPRTTFNLPPAVTTGPPANTLVNSLPPPPPPITPHVPNFGMFPDVPHNVAGPQNDNAAALGVPQLPFHTSPMLSQAHGDPHHPGLRTGPLIGPRGKESFMHSAMSIQNILGKGQHPPLEDPTAMNHGIGAPMGPSYHTSAFSNAVHAFNFPPP</sequence>